<dbReference type="NCBIfam" id="TIGR04183">
    <property type="entry name" value="Por_Secre_tail"/>
    <property type="match status" value="1"/>
</dbReference>
<dbReference type="Pfam" id="PF18962">
    <property type="entry name" value="Por_Secre_tail"/>
    <property type="match status" value="1"/>
</dbReference>
<organism evidence="4 5">
    <name type="scientific">Lishizhenia tianjinensis</name>
    <dbReference type="NCBI Taxonomy" id="477690"/>
    <lineage>
        <taxon>Bacteria</taxon>
        <taxon>Pseudomonadati</taxon>
        <taxon>Bacteroidota</taxon>
        <taxon>Flavobacteriia</taxon>
        <taxon>Flavobacteriales</taxon>
        <taxon>Crocinitomicaceae</taxon>
        <taxon>Lishizhenia</taxon>
    </lineage>
</organism>
<dbReference type="AlphaFoldDB" id="A0A1I6YYF6"/>
<keyword evidence="1 2" id="KW-0732">Signal</keyword>
<evidence type="ECO:0000256" key="2">
    <source>
        <dbReference type="SAM" id="SignalP"/>
    </source>
</evidence>
<proteinExistence type="predicted"/>
<evidence type="ECO:0000256" key="1">
    <source>
        <dbReference type="ARBA" id="ARBA00022729"/>
    </source>
</evidence>
<feature type="signal peptide" evidence="2">
    <location>
        <begin position="1"/>
        <end position="20"/>
    </location>
</feature>
<sequence length="326" mass="35158">MKKFFACLSLLPALVFGQYAPVAGFPGTTAIHKDSSAIIAWANEVVVQRGYLDIQDTTFSVDGTNKASFGIPENAVGPAQGNAMDVVSLGDGGEAVLYFNGPILNGPGPDFAVFENSFASDYLELAYVEVSSDGQNFVRFPSHSLTQTQLQISGFGSLEAIKLNNLAGKYKGGYGTPFDLEELVDSTNLDLNNIQWVKIIDVVGTIGDSARYDSHGNKINDPYPTPYPSGGFDLDGVAQLHGFVGLDEVVEISFTVYPNPSKGKIHLRSEHEISEISLYDLQGSLISSQIIQGREATLNLELNQGIYLLIANIDGQNVQQRISILN</sequence>
<dbReference type="STRING" id="477690.SAMN05216474_1287"/>
<name>A0A1I6YYF6_9FLAO</name>
<keyword evidence="5" id="KW-1185">Reference proteome</keyword>
<dbReference type="InterPro" id="IPR026444">
    <property type="entry name" value="Secre_tail"/>
</dbReference>
<protein>
    <submittedName>
        <fullName evidence="4">Por secretion system C-terminal sorting domain-containing protein</fullName>
    </submittedName>
</protein>
<gene>
    <name evidence="4" type="ORF">SAMN05216474_1287</name>
</gene>
<dbReference type="Proteomes" id="UP000236454">
    <property type="component" value="Unassembled WGS sequence"/>
</dbReference>
<reference evidence="4 5" key="1">
    <citation type="submission" date="2016-10" db="EMBL/GenBank/DDBJ databases">
        <authorList>
            <person name="de Groot N.N."/>
        </authorList>
    </citation>
    <scope>NUCLEOTIDE SEQUENCE [LARGE SCALE GENOMIC DNA]</scope>
    <source>
        <strain evidence="4 5">CGMCC 1.7005</strain>
    </source>
</reference>
<dbReference type="EMBL" id="FPAS01000001">
    <property type="protein sequence ID" value="SFT55447.1"/>
    <property type="molecule type" value="Genomic_DNA"/>
</dbReference>
<evidence type="ECO:0000259" key="3">
    <source>
        <dbReference type="Pfam" id="PF18962"/>
    </source>
</evidence>
<feature type="domain" description="Secretion system C-terminal sorting" evidence="3">
    <location>
        <begin position="256"/>
        <end position="324"/>
    </location>
</feature>
<evidence type="ECO:0000313" key="4">
    <source>
        <dbReference type="EMBL" id="SFT55447.1"/>
    </source>
</evidence>
<accession>A0A1I6YYF6</accession>
<feature type="chain" id="PRO_5014945405" evidence="2">
    <location>
        <begin position="21"/>
        <end position="326"/>
    </location>
</feature>
<dbReference type="OrthoDB" id="866189at2"/>
<dbReference type="RefSeq" id="WP_090247485.1">
    <property type="nucleotide sequence ID" value="NZ_FPAS01000001.1"/>
</dbReference>
<evidence type="ECO:0000313" key="5">
    <source>
        <dbReference type="Proteomes" id="UP000236454"/>
    </source>
</evidence>